<dbReference type="Proteomes" id="UP000549394">
    <property type="component" value="Unassembled WGS sequence"/>
</dbReference>
<dbReference type="GO" id="GO:0008721">
    <property type="term" value="F:D-serine ammonia-lyase activity"/>
    <property type="evidence" value="ECO:0007669"/>
    <property type="project" value="TreeGrafter"/>
</dbReference>
<dbReference type="Gene3D" id="3.20.20.10">
    <property type="entry name" value="Alanine racemase"/>
    <property type="match status" value="1"/>
</dbReference>
<dbReference type="SMART" id="SM01119">
    <property type="entry name" value="D-ser_dehydrat"/>
    <property type="match status" value="1"/>
</dbReference>
<reference evidence="4 5" key="1">
    <citation type="submission" date="2020-08" db="EMBL/GenBank/DDBJ databases">
        <authorList>
            <person name="Hejnol A."/>
        </authorList>
    </citation>
    <scope>NUCLEOTIDE SEQUENCE [LARGE SCALE GENOMIC DNA]</scope>
</reference>
<dbReference type="AlphaFoldDB" id="A0A7I8VZE0"/>
<dbReference type="InterPro" id="IPR026956">
    <property type="entry name" value="D-ser_dehydrat-like_dom"/>
</dbReference>
<evidence type="ECO:0000313" key="4">
    <source>
        <dbReference type="EMBL" id="CAD5120792.1"/>
    </source>
</evidence>
<dbReference type="OrthoDB" id="20198at2759"/>
<dbReference type="Gene3D" id="2.40.37.20">
    <property type="entry name" value="D-serine dehydratase-like domain"/>
    <property type="match status" value="1"/>
</dbReference>
<evidence type="ECO:0000256" key="1">
    <source>
        <dbReference type="ARBA" id="ARBA00005323"/>
    </source>
</evidence>
<evidence type="ECO:0000259" key="3">
    <source>
        <dbReference type="SMART" id="SM01119"/>
    </source>
</evidence>
<dbReference type="Pfam" id="PF01168">
    <property type="entry name" value="Ala_racemase_N"/>
    <property type="match status" value="1"/>
</dbReference>
<comment type="similarity">
    <text evidence="1">Belongs to the DSD1 family.</text>
</comment>
<protein>
    <submittedName>
        <fullName evidence="4">DgyrCDS9351</fullName>
    </submittedName>
</protein>
<dbReference type="SUPFAM" id="SSF51419">
    <property type="entry name" value="PLP-binding barrel"/>
    <property type="match status" value="1"/>
</dbReference>
<feature type="domain" description="D-serine dehydratase-like" evidence="3">
    <location>
        <begin position="301"/>
        <end position="387"/>
    </location>
</feature>
<dbReference type="Pfam" id="PF14031">
    <property type="entry name" value="D-ser_dehydrat"/>
    <property type="match status" value="1"/>
</dbReference>
<evidence type="ECO:0000256" key="2">
    <source>
        <dbReference type="ARBA" id="ARBA00023239"/>
    </source>
</evidence>
<organism evidence="4 5">
    <name type="scientific">Dimorphilus gyrociliatus</name>
    <dbReference type="NCBI Taxonomy" id="2664684"/>
    <lineage>
        <taxon>Eukaryota</taxon>
        <taxon>Metazoa</taxon>
        <taxon>Spiralia</taxon>
        <taxon>Lophotrochozoa</taxon>
        <taxon>Annelida</taxon>
        <taxon>Polychaeta</taxon>
        <taxon>Polychaeta incertae sedis</taxon>
        <taxon>Dinophilidae</taxon>
        <taxon>Dimorphilus</taxon>
    </lineage>
</organism>
<dbReference type="PANTHER" id="PTHR28004:SF2">
    <property type="entry name" value="D-SERINE DEHYDRATASE"/>
    <property type="match status" value="1"/>
</dbReference>
<comment type="caution">
    <text evidence="4">The sequence shown here is derived from an EMBL/GenBank/DDBJ whole genome shotgun (WGS) entry which is preliminary data.</text>
</comment>
<dbReference type="InterPro" id="IPR042208">
    <property type="entry name" value="D-ser_dehydrat-like_sf"/>
</dbReference>
<dbReference type="InterPro" id="IPR029066">
    <property type="entry name" value="PLP-binding_barrel"/>
</dbReference>
<name>A0A7I8VZE0_9ANNE</name>
<dbReference type="InterPro" id="IPR051466">
    <property type="entry name" value="D-amino_acid_metab_enzyme"/>
</dbReference>
<accession>A0A7I8VZE0</accession>
<evidence type="ECO:0000313" key="5">
    <source>
        <dbReference type="Proteomes" id="UP000549394"/>
    </source>
</evidence>
<dbReference type="InterPro" id="IPR001608">
    <property type="entry name" value="Ala_racemase_N"/>
</dbReference>
<keyword evidence="2" id="KW-0456">Lyase</keyword>
<gene>
    <name evidence="4" type="ORF">DGYR_LOCUS8830</name>
</gene>
<dbReference type="CDD" id="cd06819">
    <property type="entry name" value="PLPDE_III_LS_D-TA"/>
    <property type="match status" value="1"/>
</dbReference>
<dbReference type="GO" id="GO:0036088">
    <property type="term" value="P:D-serine catabolic process"/>
    <property type="evidence" value="ECO:0007669"/>
    <property type="project" value="TreeGrafter"/>
</dbReference>
<sequence length="405" mass="44766">MFKYHCRNFVKISMNKWYKQIFQMDFGPIEWRPKFATKQGENALCAPTPFLAIKEEEMMKNMNKMMELMKQWPNVDLRPHFKAHKSVDIAKQQIKLGAVGICCQTLTEAESAVYGGSIEDVFISNEVIGVGKVKRVVQLALKSKISICVDNEENIKDLSQLAKESNANLDLVIEVNVGQDRCGIKPGADVVPLAKLVESLPNVHFKGIQAYHGWNQHVRSAAERKERTNTVAGLAQKTVECLQSANIKCPYITGGGTGTFPYEAGTGLFTEIQPGSYVFMDADYNRNLNEKETFYSGFVQSLFIYTTVQSITGDERAVVDSGMKAASLDSGPPLVAGKEDSVIYHSGGDEHGILRPNDGFKVGQVIQLIPGHCDPTVNLHDVYYLIDGNEKVKAILPVNARDAGV</sequence>
<dbReference type="EMBL" id="CAJFCJ010000013">
    <property type="protein sequence ID" value="CAD5120792.1"/>
    <property type="molecule type" value="Genomic_DNA"/>
</dbReference>
<keyword evidence="5" id="KW-1185">Reference proteome</keyword>
<proteinExistence type="inferred from homology"/>
<dbReference type="PANTHER" id="PTHR28004">
    <property type="entry name" value="ZGC:162816-RELATED"/>
    <property type="match status" value="1"/>
</dbReference>